<evidence type="ECO:0000313" key="2">
    <source>
        <dbReference type="EMBL" id="TKW30545.1"/>
    </source>
</evidence>
<dbReference type="OMA" id="SSTHIQG"/>
<evidence type="ECO:0000256" key="1">
    <source>
        <dbReference type="SAM" id="MobiDB-lite"/>
    </source>
</evidence>
<dbReference type="Proteomes" id="UP000298652">
    <property type="component" value="Chromosome 2"/>
</dbReference>
<evidence type="ECO:0000313" key="3">
    <source>
        <dbReference type="Proteomes" id="UP000298652"/>
    </source>
</evidence>
<dbReference type="Gramene" id="TKW30545">
    <property type="protein sequence ID" value="TKW30545"/>
    <property type="gene ID" value="SEVIR_2G045184v2"/>
</dbReference>
<dbReference type="PANTHER" id="PTHR33075:SF9">
    <property type="entry name" value="DUF4283 DOMAIN-CONTAINING PROTEIN"/>
    <property type="match status" value="1"/>
</dbReference>
<dbReference type="AlphaFoldDB" id="A0A4U6VNT4"/>
<organism evidence="2 3">
    <name type="scientific">Setaria viridis</name>
    <name type="common">Green bristlegrass</name>
    <name type="synonym">Setaria italica subsp. viridis</name>
    <dbReference type="NCBI Taxonomy" id="4556"/>
    <lineage>
        <taxon>Eukaryota</taxon>
        <taxon>Viridiplantae</taxon>
        <taxon>Streptophyta</taxon>
        <taxon>Embryophyta</taxon>
        <taxon>Tracheophyta</taxon>
        <taxon>Spermatophyta</taxon>
        <taxon>Magnoliopsida</taxon>
        <taxon>Liliopsida</taxon>
        <taxon>Poales</taxon>
        <taxon>Poaceae</taxon>
        <taxon>PACMAD clade</taxon>
        <taxon>Panicoideae</taxon>
        <taxon>Panicodae</taxon>
        <taxon>Paniceae</taxon>
        <taxon>Cenchrinae</taxon>
        <taxon>Setaria</taxon>
    </lineage>
</organism>
<name>A0A4U6VNT4_SETVI</name>
<gene>
    <name evidence="2" type="ORF">SEVIR_2G045184v2</name>
</gene>
<reference evidence="2" key="1">
    <citation type="submission" date="2019-03" db="EMBL/GenBank/DDBJ databases">
        <title>WGS assembly of Setaria viridis.</title>
        <authorList>
            <person name="Huang P."/>
            <person name="Jenkins J."/>
            <person name="Grimwood J."/>
            <person name="Barry K."/>
            <person name="Healey A."/>
            <person name="Mamidi S."/>
            <person name="Sreedasyam A."/>
            <person name="Shu S."/>
            <person name="Feldman M."/>
            <person name="Wu J."/>
            <person name="Yu Y."/>
            <person name="Chen C."/>
            <person name="Johnson J."/>
            <person name="Rokhsar D."/>
            <person name="Baxter I."/>
            <person name="Schmutz J."/>
            <person name="Brutnell T."/>
            <person name="Kellogg E."/>
        </authorList>
    </citation>
    <scope>NUCLEOTIDE SEQUENCE [LARGE SCALE GENOMIC DNA]</scope>
</reference>
<feature type="region of interest" description="Disordered" evidence="1">
    <location>
        <begin position="136"/>
        <end position="165"/>
    </location>
</feature>
<dbReference type="EMBL" id="CM016553">
    <property type="protein sequence ID" value="TKW30545.1"/>
    <property type="molecule type" value="Genomic_DNA"/>
</dbReference>
<sequence>MLSCVDNPSMMAFNIPPVCPRTSPLPCISQEEEGGISAASYVEKAAKTPSTKKARARLGSSVAPECESSVRRSSRIKARNEGFRAATCQNSSCLACHSKAPILSSTHIQGLGEKVCSIVSSKISSTSLSAKTNPMKVVGIKGSSSSQETPKKAKKTKPQGPKSGS</sequence>
<accession>A0A4U6VNT4</accession>
<protein>
    <submittedName>
        <fullName evidence="2">Uncharacterized protein</fullName>
    </submittedName>
</protein>
<proteinExistence type="predicted"/>
<dbReference type="PANTHER" id="PTHR33075">
    <property type="entry name" value="OS02G0499800 PROTEIN"/>
    <property type="match status" value="1"/>
</dbReference>
<keyword evidence="3" id="KW-1185">Reference proteome</keyword>